<evidence type="ECO:0000256" key="5">
    <source>
        <dbReference type="ARBA" id="ARBA00023136"/>
    </source>
</evidence>
<dbReference type="PANTHER" id="PTHR21716">
    <property type="entry name" value="TRANSMEMBRANE PROTEIN"/>
    <property type="match status" value="1"/>
</dbReference>
<dbReference type="RefSeq" id="WP_058491671.1">
    <property type="nucleotide sequence ID" value="NZ_CBCRUR010000013.1"/>
</dbReference>
<sequence>MNENHKELISMGLTVSIVALSIFIVHKFIPSMIWAAIIAIATYPMYKRWRQFFGARADLSALLFTSLMGLLFLIPLSWLVGILIKESQLFVNFLQQINKDGGAAPEFFKNIPFIGNELVHYWDENIGKPGNIKGFLSNLHVTLTPASYYIKQIGFNLAHRSVQVGFTLLTLFFFYRDGDKLLLQIHHVGEYCLGTRWYRYADRLPRALRATVNGTIVVGIGVGVLMGVCYALVGFPAPTLTGFITALAAMIPFVVPIVFIIVALVLLSVGSLISAIVVLVWGTLVMFVADHFVKPVMIGGAIQLPFLAVLFGILGGVETLGLLGLFAGPMIMVLFVTLWQEPQGKHRRSA</sequence>
<feature type="transmembrane region" description="Helical" evidence="6">
    <location>
        <begin position="240"/>
        <end position="266"/>
    </location>
</feature>
<proteinExistence type="inferred from homology"/>
<comment type="caution">
    <text evidence="7">The sequence shown here is derived from an EMBL/GenBank/DDBJ whole genome shotgun (WGS) entry which is preliminary data.</text>
</comment>
<dbReference type="PANTHER" id="PTHR21716:SF61">
    <property type="entry name" value="BLR8064 PROTEIN"/>
    <property type="match status" value="1"/>
</dbReference>
<dbReference type="Pfam" id="PF01594">
    <property type="entry name" value="AI-2E_transport"/>
    <property type="match status" value="1"/>
</dbReference>
<protein>
    <submittedName>
        <fullName evidence="7">Transmembrane permease</fullName>
    </submittedName>
</protein>
<keyword evidence="4 6" id="KW-1133">Transmembrane helix</keyword>
<reference evidence="7 8" key="1">
    <citation type="submission" date="2015-11" db="EMBL/GenBank/DDBJ databases">
        <title>Genomic analysis of 38 Legionella species identifies large and diverse effector repertoires.</title>
        <authorList>
            <person name="Burstein D."/>
            <person name="Amaro F."/>
            <person name="Zusman T."/>
            <person name="Lifshitz Z."/>
            <person name="Cohen O."/>
            <person name="Gilbert J.A."/>
            <person name="Pupko T."/>
            <person name="Shuman H.A."/>
            <person name="Segal G."/>
        </authorList>
    </citation>
    <scope>NUCLEOTIDE SEQUENCE [LARGE SCALE GENOMIC DNA]</scope>
    <source>
        <strain evidence="7 8">ATCC 49508</strain>
    </source>
</reference>
<keyword evidence="8" id="KW-1185">Reference proteome</keyword>
<dbReference type="STRING" id="45076.Lwor_0065"/>
<feature type="transmembrane region" description="Helical" evidence="6">
    <location>
        <begin position="272"/>
        <end position="289"/>
    </location>
</feature>
<name>A0A0W1ALF0_9GAMM</name>
<evidence type="ECO:0000256" key="6">
    <source>
        <dbReference type="SAM" id="Phobius"/>
    </source>
</evidence>
<evidence type="ECO:0000313" key="7">
    <source>
        <dbReference type="EMBL" id="KTD82145.1"/>
    </source>
</evidence>
<gene>
    <name evidence="7" type="ORF">Lwor_0065</name>
</gene>
<evidence type="ECO:0000256" key="3">
    <source>
        <dbReference type="ARBA" id="ARBA00022692"/>
    </source>
</evidence>
<keyword evidence="5 6" id="KW-0472">Membrane</keyword>
<dbReference type="Proteomes" id="UP000054662">
    <property type="component" value="Unassembled WGS sequence"/>
</dbReference>
<evidence type="ECO:0000256" key="2">
    <source>
        <dbReference type="ARBA" id="ARBA00009773"/>
    </source>
</evidence>
<feature type="transmembrane region" description="Helical" evidence="6">
    <location>
        <begin position="61"/>
        <end position="84"/>
    </location>
</feature>
<organism evidence="7 8">
    <name type="scientific">Legionella worsleiensis</name>
    <dbReference type="NCBI Taxonomy" id="45076"/>
    <lineage>
        <taxon>Bacteria</taxon>
        <taxon>Pseudomonadati</taxon>
        <taxon>Pseudomonadota</taxon>
        <taxon>Gammaproteobacteria</taxon>
        <taxon>Legionellales</taxon>
        <taxon>Legionellaceae</taxon>
        <taxon>Legionella</taxon>
    </lineage>
</organism>
<dbReference type="GO" id="GO:0016020">
    <property type="term" value="C:membrane"/>
    <property type="evidence" value="ECO:0007669"/>
    <property type="project" value="UniProtKB-SubCell"/>
</dbReference>
<accession>A0A0W1ALF0</accession>
<feature type="transmembrane region" description="Helical" evidence="6">
    <location>
        <begin position="12"/>
        <end position="41"/>
    </location>
</feature>
<dbReference type="AlphaFoldDB" id="A0A0W1ALF0"/>
<feature type="transmembrane region" description="Helical" evidence="6">
    <location>
        <begin position="212"/>
        <end position="233"/>
    </location>
</feature>
<evidence type="ECO:0000256" key="1">
    <source>
        <dbReference type="ARBA" id="ARBA00004141"/>
    </source>
</evidence>
<evidence type="ECO:0000256" key="4">
    <source>
        <dbReference type="ARBA" id="ARBA00022989"/>
    </source>
</evidence>
<dbReference type="OrthoDB" id="106838at2"/>
<dbReference type="InterPro" id="IPR002549">
    <property type="entry name" value="AI-2E-like"/>
</dbReference>
<feature type="transmembrane region" description="Helical" evidence="6">
    <location>
        <begin position="320"/>
        <end position="339"/>
    </location>
</feature>
<feature type="transmembrane region" description="Helical" evidence="6">
    <location>
        <begin position="296"/>
        <end position="314"/>
    </location>
</feature>
<dbReference type="EMBL" id="LNZC01000001">
    <property type="protein sequence ID" value="KTD82145.1"/>
    <property type="molecule type" value="Genomic_DNA"/>
</dbReference>
<keyword evidence="3 6" id="KW-0812">Transmembrane</keyword>
<dbReference type="PATRIC" id="fig|45076.6.peg.67"/>
<comment type="similarity">
    <text evidence="2">Belongs to the autoinducer-2 exporter (AI-2E) (TC 2.A.86) family.</text>
</comment>
<evidence type="ECO:0000313" key="8">
    <source>
        <dbReference type="Proteomes" id="UP000054662"/>
    </source>
</evidence>
<comment type="subcellular location">
    <subcellularLocation>
        <location evidence="1">Membrane</location>
        <topology evidence="1">Multi-pass membrane protein</topology>
    </subcellularLocation>
</comment>